<organism evidence="2 3">
    <name type="scientific">Corallibacter vietnamensis</name>
    <dbReference type="NCBI Taxonomy" id="904130"/>
    <lineage>
        <taxon>Bacteria</taxon>
        <taxon>Pseudomonadati</taxon>
        <taxon>Bacteroidota</taxon>
        <taxon>Flavobacteriia</taxon>
        <taxon>Flavobacteriales</taxon>
        <taxon>Flavobacteriaceae</taxon>
        <taxon>Corallibacter</taxon>
    </lineage>
</organism>
<name>A0ABP7GY91_9FLAO</name>
<dbReference type="PANTHER" id="PTHR35024:SF4">
    <property type="entry name" value="POLYMER-FORMING CYTOSKELETAL PROTEIN"/>
    <property type="match status" value="1"/>
</dbReference>
<evidence type="ECO:0000313" key="3">
    <source>
        <dbReference type="Proteomes" id="UP001501456"/>
    </source>
</evidence>
<evidence type="ECO:0000313" key="2">
    <source>
        <dbReference type="EMBL" id="GAA3777293.1"/>
    </source>
</evidence>
<dbReference type="PANTHER" id="PTHR35024">
    <property type="entry name" value="HYPOTHETICAL CYTOSOLIC PROTEIN"/>
    <property type="match status" value="1"/>
</dbReference>
<dbReference type="InterPro" id="IPR007607">
    <property type="entry name" value="BacA/B"/>
</dbReference>
<keyword evidence="3" id="KW-1185">Reference proteome</keyword>
<proteinExistence type="inferred from homology"/>
<accession>A0ABP7GY91</accession>
<reference evidence="3" key="1">
    <citation type="journal article" date="2019" name="Int. J. Syst. Evol. Microbiol.">
        <title>The Global Catalogue of Microorganisms (GCM) 10K type strain sequencing project: providing services to taxonomists for standard genome sequencing and annotation.</title>
        <authorList>
            <consortium name="The Broad Institute Genomics Platform"/>
            <consortium name="The Broad Institute Genome Sequencing Center for Infectious Disease"/>
            <person name="Wu L."/>
            <person name="Ma J."/>
        </authorList>
    </citation>
    <scope>NUCLEOTIDE SEQUENCE [LARGE SCALE GENOMIC DNA]</scope>
    <source>
        <strain evidence="3">JCM 17525</strain>
    </source>
</reference>
<comment type="caution">
    <text evidence="2">The sequence shown here is derived from an EMBL/GenBank/DDBJ whole genome shotgun (WGS) entry which is preliminary data.</text>
</comment>
<dbReference type="EMBL" id="BAABBI010000001">
    <property type="protein sequence ID" value="GAA3777293.1"/>
    <property type="molecule type" value="Genomic_DNA"/>
</dbReference>
<evidence type="ECO:0008006" key="4">
    <source>
        <dbReference type="Google" id="ProtNLM"/>
    </source>
</evidence>
<gene>
    <name evidence="2" type="ORF">GCM10022271_06890</name>
</gene>
<dbReference type="Proteomes" id="UP001501456">
    <property type="component" value="Unassembled WGS sequence"/>
</dbReference>
<protein>
    <recommendedName>
        <fullName evidence="4">Polymer-forming cytoskeletal protein</fullName>
    </recommendedName>
</protein>
<dbReference type="RefSeq" id="WP_344727084.1">
    <property type="nucleotide sequence ID" value="NZ_BAABBI010000001.1"/>
</dbReference>
<evidence type="ECO:0000256" key="1">
    <source>
        <dbReference type="ARBA" id="ARBA00044755"/>
    </source>
</evidence>
<comment type="similarity">
    <text evidence="1">Belongs to the bactofilin family.</text>
</comment>
<dbReference type="Pfam" id="PF04519">
    <property type="entry name" value="Bactofilin"/>
    <property type="match status" value="1"/>
</dbReference>
<sequence>MFSDNRKSNHNLESISNQNIIAKGTKVTGDLTSDGGFRIDGAIDGTLKTPGKIVVGKTGIVNGTIEGADAYFEGEFSGKLILSGTLTLKSTAKIEGEVTVGKLEVDPGATFNVTCSMKGVNQNANKHVSKTKTAV</sequence>